<proteinExistence type="predicted"/>
<dbReference type="EMBL" id="UINC01123082">
    <property type="protein sequence ID" value="SVC99314.1"/>
    <property type="molecule type" value="Genomic_DNA"/>
</dbReference>
<protein>
    <recommendedName>
        <fullName evidence="1">Alpha/beta hydrolase domain-containing protein</fullName>
    </recommendedName>
</protein>
<feature type="non-terminal residue" evidence="2">
    <location>
        <position position="1"/>
    </location>
</feature>
<evidence type="ECO:0000313" key="2">
    <source>
        <dbReference type="EMBL" id="SVC99314.1"/>
    </source>
</evidence>
<feature type="non-terminal residue" evidence="2">
    <location>
        <position position="319"/>
    </location>
</feature>
<dbReference type="InterPro" id="IPR045394">
    <property type="entry name" value="Abhydrolase_dom"/>
</dbReference>
<dbReference type="AlphaFoldDB" id="A0A382RNN8"/>
<sequence>ENDAHLSIREKPYDEHQPLESSSWTFDRMEDGRPAIRYPNGFIPGKIYNFIYTGCNPTVMGLGFLTTRDFISYMKYEADKHGGLKNLLRIDRALGFGSSQSGRFLRHLLYEGFNQDEENRQVFDGVIANVSGGGMGSFNHRFAQPSRHASAHFDVYYPTEQFPFNDLPQADPIADRTDGLLTRCDETETTPKIFYTNTSTEYWNRSASLIHTNVTGTHDSSIHPSVRIYHFTGTQHGPADLPQNADELSGNPVNFRLCHRALLVALNKWIAEDDDPPESRHGTISDGTLVALEQIKKSWPKMPLALPSHPRDPRRLDHG</sequence>
<dbReference type="Pfam" id="PF20091">
    <property type="entry name" value="Abhydrolase_10"/>
    <property type="match status" value="1"/>
</dbReference>
<accession>A0A382RNN8</accession>
<evidence type="ECO:0000259" key="1">
    <source>
        <dbReference type="Pfam" id="PF20091"/>
    </source>
</evidence>
<name>A0A382RNN8_9ZZZZ</name>
<organism evidence="2">
    <name type="scientific">marine metagenome</name>
    <dbReference type="NCBI Taxonomy" id="408172"/>
    <lineage>
        <taxon>unclassified sequences</taxon>
        <taxon>metagenomes</taxon>
        <taxon>ecological metagenomes</taxon>
    </lineage>
</organism>
<feature type="domain" description="Alpha/beta hydrolase" evidence="1">
    <location>
        <begin position="86"/>
        <end position="287"/>
    </location>
</feature>
<reference evidence="2" key="1">
    <citation type="submission" date="2018-05" db="EMBL/GenBank/DDBJ databases">
        <authorList>
            <person name="Lanie J.A."/>
            <person name="Ng W.-L."/>
            <person name="Kazmierczak K.M."/>
            <person name="Andrzejewski T.M."/>
            <person name="Davidsen T.M."/>
            <person name="Wayne K.J."/>
            <person name="Tettelin H."/>
            <person name="Glass J.I."/>
            <person name="Rusch D."/>
            <person name="Podicherti R."/>
            <person name="Tsui H.-C.T."/>
            <person name="Winkler M.E."/>
        </authorList>
    </citation>
    <scope>NUCLEOTIDE SEQUENCE</scope>
</reference>
<gene>
    <name evidence="2" type="ORF">METZ01_LOCUS352168</name>
</gene>